<gene>
    <name evidence="1" type="ORF">Z520_11035</name>
</gene>
<dbReference type="AlphaFoldDB" id="A0A0D2I7J6"/>
<proteinExistence type="predicted"/>
<dbReference type="STRING" id="1442371.A0A0D2I7J6"/>
<dbReference type="RefSeq" id="XP_016627304.1">
    <property type="nucleotide sequence ID" value="XM_016781526.1"/>
</dbReference>
<reference evidence="1 2" key="1">
    <citation type="submission" date="2015-01" db="EMBL/GenBank/DDBJ databases">
        <title>The Genome Sequence of Fonsecaea multimorphosa CBS 102226.</title>
        <authorList>
            <consortium name="The Broad Institute Genomics Platform"/>
            <person name="Cuomo C."/>
            <person name="de Hoog S."/>
            <person name="Gorbushina A."/>
            <person name="Stielow B."/>
            <person name="Teixiera M."/>
            <person name="Abouelleil A."/>
            <person name="Chapman S.B."/>
            <person name="Priest M."/>
            <person name="Young S.K."/>
            <person name="Wortman J."/>
            <person name="Nusbaum C."/>
            <person name="Birren B."/>
        </authorList>
    </citation>
    <scope>NUCLEOTIDE SEQUENCE [LARGE SCALE GENOMIC DNA]</scope>
    <source>
        <strain evidence="1 2">CBS 102226</strain>
    </source>
</reference>
<dbReference type="Proteomes" id="UP000053411">
    <property type="component" value="Unassembled WGS sequence"/>
</dbReference>
<keyword evidence="2" id="KW-1185">Reference proteome</keyword>
<evidence type="ECO:0000313" key="2">
    <source>
        <dbReference type="Proteomes" id="UP000053411"/>
    </source>
</evidence>
<accession>A0A0D2I7J6</accession>
<sequence length="335" mass="36791">MKSEPFVKAEDDDHEEDTTTRKTVLSCLLDWITDGPAALLELLAHESTLPSRSVARPAFPIPHGALQDAHLYSNRCPLVSTSRDADNASNCCLFIFWPGVDRSKRENLLASRVHLTPPEIFNALTCCLFISGPEVDKSRVRLSWRLEYILLRRRVSTLRLVASLYRGRGPTFQSVGLCLASRVYLTPPARLIASICCLFICPGPVWTIQVSGSPGVSSTSYSAGESQHFESLPLYMARPEVDSSGLASSIPYCATIQYNHQGMPQGMPQPMYGAPQPQTSAYGFSTMTPPSYGNMSHMLPAGIFFPTLTHIDHEQQVHHGGFAGPANARRRASTP</sequence>
<protein>
    <submittedName>
        <fullName evidence="1">Uncharacterized protein</fullName>
    </submittedName>
</protein>
<organism evidence="1 2">
    <name type="scientific">Fonsecaea multimorphosa CBS 102226</name>
    <dbReference type="NCBI Taxonomy" id="1442371"/>
    <lineage>
        <taxon>Eukaryota</taxon>
        <taxon>Fungi</taxon>
        <taxon>Dikarya</taxon>
        <taxon>Ascomycota</taxon>
        <taxon>Pezizomycotina</taxon>
        <taxon>Eurotiomycetes</taxon>
        <taxon>Chaetothyriomycetidae</taxon>
        <taxon>Chaetothyriales</taxon>
        <taxon>Herpotrichiellaceae</taxon>
        <taxon>Fonsecaea</taxon>
    </lineage>
</organism>
<evidence type="ECO:0000313" key="1">
    <source>
        <dbReference type="EMBL" id="KIX93181.1"/>
    </source>
</evidence>
<dbReference type="GeneID" id="27716781"/>
<dbReference type="EMBL" id="KN848096">
    <property type="protein sequence ID" value="KIX93181.1"/>
    <property type="molecule type" value="Genomic_DNA"/>
</dbReference>
<name>A0A0D2I7J6_9EURO</name>
<dbReference type="VEuPathDB" id="FungiDB:Z520_11035"/>